<sequence length="73" mass="8100">MKPEHCPQCNALTPTAGTVIRSDGKREALYRCTAHRCATLFSHALPLSQQGADGVQTYRDRRVPSEKKILTDC</sequence>
<accession>A0ABY6N9J0</accession>
<dbReference type="EMBL" id="CP085043">
    <property type="protein sequence ID" value="UZF13953.1"/>
    <property type="molecule type" value="Genomic_DNA"/>
</dbReference>
<name>A0ABY6N9J0_RALSL</name>
<evidence type="ECO:0000313" key="1">
    <source>
        <dbReference type="EMBL" id="UZF13953.1"/>
    </source>
</evidence>
<protein>
    <recommendedName>
        <fullName evidence="2">Transcriptional regulator</fullName>
    </recommendedName>
</protein>
<proteinExistence type="predicted"/>
<gene>
    <name evidence="1" type="ORF">LH706_13035</name>
</gene>
<organism evidence="1">
    <name type="scientific">Ralstonia solanacearum</name>
    <name type="common">Pseudomonas solanacearum</name>
    <dbReference type="NCBI Taxonomy" id="305"/>
    <lineage>
        <taxon>Bacteria</taxon>
        <taxon>Pseudomonadati</taxon>
        <taxon>Pseudomonadota</taxon>
        <taxon>Betaproteobacteria</taxon>
        <taxon>Burkholderiales</taxon>
        <taxon>Burkholderiaceae</taxon>
        <taxon>Ralstonia</taxon>
        <taxon>Ralstonia solanacearum species complex</taxon>
    </lineage>
</organism>
<evidence type="ECO:0008006" key="2">
    <source>
        <dbReference type="Google" id="ProtNLM"/>
    </source>
</evidence>
<reference evidence="1" key="1">
    <citation type="submission" date="2021-10" db="EMBL/GenBank/DDBJ databases">
        <title>Complete genome sequences of five Ralstonia solancearum strains isolated from sunflower.</title>
        <authorList>
            <person name="She X."/>
            <person name="He Z."/>
        </authorList>
    </citation>
    <scope>NUCLEOTIDE SEQUENCE</scope>
    <source>
        <strain evidence="1">RS638</strain>
    </source>
</reference>